<feature type="compositionally biased region" description="Pro residues" evidence="1">
    <location>
        <begin position="745"/>
        <end position="764"/>
    </location>
</feature>
<feature type="compositionally biased region" description="Basic and acidic residues" evidence="1">
    <location>
        <begin position="909"/>
        <end position="925"/>
    </location>
</feature>
<dbReference type="EMBL" id="ML975266">
    <property type="protein sequence ID" value="KAF1837089.1"/>
    <property type="molecule type" value="Genomic_DNA"/>
</dbReference>
<feature type="compositionally biased region" description="Basic residues" evidence="1">
    <location>
        <begin position="699"/>
        <end position="708"/>
    </location>
</feature>
<proteinExistence type="predicted"/>
<evidence type="ECO:0000313" key="3">
    <source>
        <dbReference type="Proteomes" id="UP000800040"/>
    </source>
</evidence>
<dbReference type="OrthoDB" id="3792198at2759"/>
<dbReference type="Proteomes" id="UP000800040">
    <property type="component" value="Unassembled WGS sequence"/>
</dbReference>
<feature type="region of interest" description="Disordered" evidence="1">
    <location>
        <begin position="741"/>
        <end position="780"/>
    </location>
</feature>
<protein>
    <submittedName>
        <fullName evidence="2">Uncharacterized protein</fullName>
    </submittedName>
</protein>
<sequence length="1026" mass="114110">MPYEDEVDWIDGSLNLVSPSTARLGCPNSVANECSNKESLFVPESGDKESLSVPETYDQHEVPYGVPIDPALLKTHGADHGLTRAQRARRGIRPNRRLPSKEDYSNFALYQANQKAYEATFTKNFVAHALHPDQLDACFQDSNDARAKLQKYLTHVSNQVNSLARKMIRNAHCRVVHLLANDGKDGKDGAPFLDVHSLNPHLLSDYGPDNLYPVASKLNESWYPAVANPVMVRYSTNEYPIRQYHNAPLGEIDDVVDTLFRKNAFTKSLPIGRPIKPPISKKRKGHNAPGAALREERNVVPRGNWLTFTSLDVPMEQHSHPLKILSSYDVTRNQGTGREPLILEGMLNMRPSDSLPFPSAVPSQPQPHASHGASTEPEQRFGRYGADTLDSKWVETRIRGKSPREIEKAHSWRMKLIVDHNRRLTRKYRNPKETLDRALQGIKQAMNAATAMGIYPTAPNYQNKINVIATREEQRLTSVTRLQKKDRSVAAQVVYPASHSPSGRLKSLVMGGSQQIRCDLTTSLSMGIALDSRSAKRGCRPLEEISGTPKLPLEPPKKRRKTGNTLVERCMNEGYNNPKITAVKSSKQAPFKIHTEGQDNGHPLGPHPSRSTMLESHQQLPLNAYFEPTFVDEKLAWRCGAKHAMGHYYNAGDRKSCRGCNTSISTNTHLLQMDFYLPPRSFHHQPAPGMNWRPSRLSAKPRKSHRPCHNAVAKDAYWVAKNTGASEDEARQMAVEAVLEFLKPKPSPKTPTPDPTPEPTPDLGPHPSGSSTMEHGQELPESARWMKQLPYEEYAWRCDVNHALGRYYLAGDKRSCPGCGSNKGGLGRISTMDFYMTPSAVVRQEASHLVKWKPKRYKARKAGTARSLKAKAFSHNQVCSEKYFLALDGGLMHDEAMRLAIEATDVELDGKQDEGSRKQEKRDGKGGIQGYVAVEGTTAQAKPSRNDCANISPAGSSKKSACHHDSSRGDCTMRLVPKETNVIDLDDDEMDQVEVHQADGDISTAPTPPEMFESTDEEPSSASASE</sequence>
<dbReference type="AlphaFoldDB" id="A0A6A5KMV8"/>
<feature type="region of interest" description="Disordered" evidence="1">
    <location>
        <begin position="686"/>
        <end position="708"/>
    </location>
</feature>
<feature type="region of interest" description="Disordered" evidence="1">
    <location>
        <begin position="273"/>
        <end position="295"/>
    </location>
</feature>
<reference evidence="2" key="1">
    <citation type="submission" date="2020-01" db="EMBL/GenBank/DDBJ databases">
        <authorList>
            <consortium name="DOE Joint Genome Institute"/>
            <person name="Haridas S."/>
            <person name="Albert R."/>
            <person name="Binder M."/>
            <person name="Bloem J."/>
            <person name="Labutti K."/>
            <person name="Salamov A."/>
            <person name="Andreopoulos B."/>
            <person name="Baker S.E."/>
            <person name="Barry K."/>
            <person name="Bills G."/>
            <person name="Bluhm B.H."/>
            <person name="Cannon C."/>
            <person name="Castanera R."/>
            <person name="Culley D.E."/>
            <person name="Daum C."/>
            <person name="Ezra D."/>
            <person name="Gonzalez J.B."/>
            <person name="Henrissat B."/>
            <person name="Kuo A."/>
            <person name="Liang C."/>
            <person name="Lipzen A."/>
            <person name="Lutzoni F."/>
            <person name="Magnuson J."/>
            <person name="Mondo S."/>
            <person name="Nolan M."/>
            <person name="Ohm R."/>
            <person name="Pangilinan J."/>
            <person name="Park H.-J."/>
            <person name="Ramirez L."/>
            <person name="Alfaro M."/>
            <person name="Sun H."/>
            <person name="Tritt A."/>
            <person name="Yoshinaga Y."/>
            <person name="Zwiers L.-H."/>
            <person name="Turgeon B.G."/>
            <person name="Goodwin S.B."/>
            <person name="Spatafora J.W."/>
            <person name="Crous P.W."/>
            <person name="Grigoriev I.V."/>
        </authorList>
    </citation>
    <scope>NUCLEOTIDE SEQUENCE</scope>
    <source>
        <strain evidence="2">P77</strain>
    </source>
</reference>
<feature type="region of interest" description="Disordered" evidence="1">
    <location>
        <begin position="986"/>
        <end position="1026"/>
    </location>
</feature>
<organism evidence="2 3">
    <name type="scientific">Decorospora gaudefroyi</name>
    <dbReference type="NCBI Taxonomy" id="184978"/>
    <lineage>
        <taxon>Eukaryota</taxon>
        <taxon>Fungi</taxon>
        <taxon>Dikarya</taxon>
        <taxon>Ascomycota</taxon>
        <taxon>Pezizomycotina</taxon>
        <taxon>Dothideomycetes</taxon>
        <taxon>Pleosporomycetidae</taxon>
        <taxon>Pleosporales</taxon>
        <taxon>Pleosporineae</taxon>
        <taxon>Pleosporaceae</taxon>
        <taxon>Decorospora</taxon>
    </lineage>
</organism>
<feature type="compositionally biased region" description="Polar residues" evidence="1">
    <location>
        <begin position="937"/>
        <end position="959"/>
    </location>
</feature>
<name>A0A6A5KMV8_9PLEO</name>
<keyword evidence="3" id="KW-1185">Reference proteome</keyword>
<evidence type="ECO:0000256" key="1">
    <source>
        <dbReference type="SAM" id="MobiDB-lite"/>
    </source>
</evidence>
<gene>
    <name evidence="2" type="ORF">BDW02DRAFT_190637</name>
</gene>
<accession>A0A6A5KMV8</accession>
<evidence type="ECO:0000313" key="2">
    <source>
        <dbReference type="EMBL" id="KAF1837089.1"/>
    </source>
</evidence>
<feature type="region of interest" description="Disordered" evidence="1">
    <location>
        <begin position="909"/>
        <end position="969"/>
    </location>
</feature>
<feature type="region of interest" description="Disordered" evidence="1">
    <location>
        <begin position="353"/>
        <end position="383"/>
    </location>
</feature>